<protein>
    <submittedName>
        <fullName evidence="2">Transcription elongation factor GreA</fullName>
    </submittedName>
</protein>
<dbReference type="GO" id="GO:0032784">
    <property type="term" value="P:regulation of DNA-templated transcription elongation"/>
    <property type="evidence" value="ECO:0007669"/>
    <property type="project" value="InterPro"/>
</dbReference>
<dbReference type="Proteomes" id="UP000198983">
    <property type="component" value="Chromosome I"/>
</dbReference>
<sequence length="157" mass="16774">MSVLDHQIHQLSASARKRLQQDEIDLTARRAELVAEQGSETGGDLVDQASFATQQIEIESIDRRLSRIRELLSATTVASDAPEDTVAVGSVVTLRFDDGSTETYQVGLIEEQADDVVALTPSSPLGRALMGHKVGDKVTYAAPVGELSVEIVQVAGS</sequence>
<dbReference type="GO" id="GO:0070063">
    <property type="term" value="F:RNA polymerase binding"/>
    <property type="evidence" value="ECO:0007669"/>
    <property type="project" value="InterPro"/>
</dbReference>
<dbReference type="InterPro" id="IPR023459">
    <property type="entry name" value="Tscrpt_elong_fac_GreA/B_fam"/>
</dbReference>
<dbReference type="InterPro" id="IPR001437">
    <property type="entry name" value="Tscrpt_elong_fac_GreA/B_C"/>
</dbReference>
<dbReference type="OrthoDB" id="3823115at2"/>
<evidence type="ECO:0000313" key="2">
    <source>
        <dbReference type="EMBL" id="SDS08743.1"/>
    </source>
</evidence>
<dbReference type="InterPro" id="IPR036953">
    <property type="entry name" value="GreA/GreB_C_sf"/>
</dbReference>
<dbReference type="PIRSF" id="PIRSF006092">
    <property type="entry name" value="GreA_GreB"/>
    <property type="match status" value="1"/>
</dbReference>
<dbReference type="GO" id="GO:0003746">
    <property type="term" value="F:translation elongation factor activity"/>
    <property type="evidence" value="ECO:0007669"/>
    <property type="project" value="UniProtKB-KW"/>
</dbReference>
<dbReference type="AlphaFoldDB" id="A0A1H1PC57"/>
<dbReference type="PANTHER" id="PTHR30437">
    <property type="entry name" value="TRANSCRIPTION ELONGATION FACTOR GREA"/>
    <property type="match status" value="1"/>
</dbReference>
<feature type="domain" description="Transcription elongation factor GreA/GreB C-terminal" evidence="1">
    <location>
        <begin position="82"/>
        <end position="154"/>
    </location>
</feature>
<evidence type="ECO:0000313" key="3">
    <source>
        <dbReference type="Proteomes" id="UP000198983"/>
    </source>
</evidence>
<evidence type="ECO:0000259" key="1">
    <source>
        <dbReference type="Pfam" id="PF01272"/>
    </source>
</evidence>
<gene>
    <name evidence="2" type="ORF">SAMN04489717_1581</name>
</gene>
<organism evidence="2 3">
    <name type="scientific">Actinopolymorpha singaporensis</name>
    <dbReference type="NCBI Taxonomy" id="117157"/>
    <lineage>
        <taxon>Bacteria</taxon>
        <taxon>Bacillati</taxon>
        <taxon>Actinomycetota</taxon>
        <taxon>Actinomycetes</taxon>
        <taxon>Propionibacteriales</taxon>
        <taxon>Actinopolymorphaceae</taxon>
        <taxon>Actinopolymorpha</taxon>
    </lineage>
</organism>
<keyword evidence="2" id="KW-0251">Elongation factor</keyword>
<dbReference type="EMBL" id="LT629732">
    <property type="protein sequence ID" value="SDS08743.1"/>
    <property type="molecule type" value="Genomic_DNA"/>
</dbReference>
<name>A0A1H1PC57_9ACTN</name>
<keyword evidence="2" id="KW-0648">Protein biosynthesis</keyword>
<dbReference type="Pfam" id="PF01272">
    <property type="entry name" value="GreA_GreB"/>
    <property type="match status" value="1"/>
</dbReference>
<proteinExistence type="predicted"/>
<reference evidence="2 3" key="1">
    <citation type="submission" date="2016-10" db="EMBL/GenBank/DDBJ databases">
        <authorList>
            <person name="de Groot N.N."/>
        </authorList>
    </citation>
    <scope>NUCLEOTIDE SEQUENCE [LARGE SCALE GENOMIC DNA]</scope>
    <source>
        <strain evidence="2 3">DSM 22024</strain>
    </source>
</reference>
<dbReference type="STRING" id="117157.SAMN04489717_1581"/>
<dbReference type="PANTHER" id="PTHR30437:SF4">
    <property type="entry name" value="TRANSCRIPTION ELONGATION FACTOR GREA"/>
    <property type="match status" value="1"/>
</dbReference>
<keyword evidence="3" id="KW-1185">Reference proteome</keyword>
<dbReference type="SUPFAM" id="SSF54534">
    <property type="entry name" value="FKBP-like"/>
    <property type="match status" value="1"/>
</dbReference>
<dbReference type="RefSeq" id="WP_157728316.1">
    <property type="nucleotide sequence ID" value="NZ_LT629732.1"/>
</dbReference>
<dbReference type="GO" id="GO:0006354">
    <property type="term" value="P:DNA-templated transcription elongation"/>
    <property type="evidence" value="ECO:0007669"/>
    <property type="project" value="TreeGrafter"/>
</dbReference>
<dbReference type="Gene3D" id="3.10.50.30">
    <property type="entry name" value="Transcription elongation factor, GreA/GreB, C-terminal domain"/>
    <property type="match status" value="1"/>
</dbReference>
<dbReference type="GO" id="GO:0003677">
    <property type="term" value="F:DNA binding"/>
    <property type="evidence" value="ECO:0007669"/>
    <property type="project" value="InterPro"/>
</dbReference>
<accession>A0A1H1PC57</accession>